<sequence>MHPFPGCLLTSSSYFSSPNLRMSFITYSTLGHTLMKLTSDRNEIRDGLSRLQNIVPSGATHMQEGFKKVQILEPLPASAENKVPSVIISLTDGTLEEAPFEMTKEEADKARKMGATVYCVGVKDFEEDQLLEIADSPRHVFGVDQGFKALKYIVEPVSEGWTPRIQAPKKDEVICRFKFSALTKPYHICKATVWKYSGTRCPSRKGERPEEAHSWGSRCVLSAEVGLISPTECLGTVELPLPPQPSPDALI</sequence>
<evidence type="ECO:0000256" key="1">
    <source>
        <dbReference type="ARBA" id="ARBA00004479"/>
    </source>
</evidence>
<accession>A0A8C0E4J6</accession>
<dbReference type="PROSITE" id="PS50234">
    <property type="entry name" value="VWFA"/>
    <property type="match status" value="1"/>
</dbReference>
<dbReference type="InterPro" id="IPR036465">
    <property type="entry name" value="vWFA_dom_sf"/>
</dbReference>
<dbReference type="GO" id="GO:0046872">
    <property type="term" value="F:metal ion binding"/>
    <property type="evidence" value="ECO:0007669"/>
    <property type="project" value="UniProtKB-KW"/>
</dbReference>
<evidence type="ECO:0000313" key="9">
    <source>
        <dbReference type="Ensembl" id="ENSBMSP00010031073.1"/>
    </source>
</evidence>
<evidence type="ECO:0000256" key="2">
    <source>
        <dbReference type="ARBA" id="ARBA00008095"/>
    </source>
</evidence>
<dbReference type="GeneTree" id="ENSGT00940000157727"/>
<dbReference type="FunFam" id="3.40.50.410:FF:000024">
    <property type="entry name" value="Anthrax toxin receptor"/>
    <property type="match status" value="1"/>
</dbReference>
<comment type="similarity">
    <text evidence="2">Belongs to the ATR family.</text>
</comment>
<dbReference type="Ensembl" id="ENSBMST00010034161.1">
    <property type="protein sequence ID" value="ENSBMSP00010031073.1"/>
    <property type="gene ID" value="ENSBMSG00010022419.1"/>
</dbReference>
<dbReference type="Pfam" id="PF00092">
    <property type="entry name" value="VWA"/>
    <property type="match status" value="1"/>
</dbReference>
<evidence type="ECO:0000256" key="5">
    <source>
        <dbReference type="ARBA" id="ARBA00022729"/>
    </source>
</evidence>
<dbReference type="PANTHER" id="PTHR16059">
    <property type="entry name" value="ANTHRAX TOXIN RECEPTOR"/>
    <property type="match status" value="1"/>
</dbReference>
<dbReference type="SUPFAM" id="SSF53300">
    <property type="entry name" value="vWA-like"/>
    <property type="match status" value="1"/>
</dbReference>
<name>A0A8C0E4J6_BALMU</name>
<feature type="domain" description="VWFA" evidence="8">
    <location>
        <begin position="16"/>
        <end position="157"/>
    </location>
</feature>
<dbReference type="PANTHER" id="PTHR16059:SF16">
    <property type="entry name" value="ANTHRAX TOXIN RECEPTOR-LIKE"/>
    <property type="match status" value="1"/>
</dbReference>
<proteinExistence type="inferred from homology"/>
<evidence type="ECO:0000259" key="8">
    <source>
        <dbReference type="PROSITE" id="PS50234"/>
    </source>
</evidence>
<evidence type="ECO:0000256" key="4">
    <source>
        <dbReference type="ARBA" id="ARBA00022723"/>
    </source>
</evidence>
<keyword evidence="4" id="KW-0479">Metal-binding</keyword>
<dbReference type="AlphaFoldDB" id="A0A8C0E4J6"/>
<keyword evidence="6" id="KW-1133">Transmembrane helix</keyword>
<dbReference type="GO" id="GO:0004888">
    <property type="term" value="F:transmembrane signaling receptor activity"/>
    <property type="evidence" value="ECO:0007669"/>
    <property type="project" value="TreeGrafter"/>
</dbReference>
<keyword evidence="3" id="KW-0812">Transmembrane</keyword>
<evidence type="ECO:0000256" key="7">
    <source>
        <dbReference type="ARBA" id="ARBA00023136"/>
    </source>
</evidence>
<keyword evidence="7" id="KW-0472">Membrane</keyword>
<reference evidence="9" key="1">
    <citation type="submission" date="2023-09" db="UniProtKB">
        <authorList>
            <consortium name="Ensembl"/>
        </authorList>
    </citation>
    <scope>IDENTIFICATION</scope>
</reference>
<dbReference type="Gene3D" id="3.40.50.410">
    <property type="entry name" value="von Willebrand factor, type A domain"/>
    <property type="match status" value="1"/>
</dbReference>
<organism evidence="9">
    <name type="scientific">Balaenoptera musculus</name>
    <name type="common">Blue whale</name>
    <dbReference type="NCBI Taxonomy" id="9771"/>
    <lineage>
        <taxon>Eukaryota</taxon>
        <taxon>Metazoa</taxon>
        <taxon>Chordata</taxon>
        <taxon>Craniata</taxon>
        <taxon>Vertebrata</taxon>
        <taxon>Euteleostomi</taxon>
        <taxon>Mammalia</taxon>
        <taxon>Eutheria</taxon>
        <taxon>Laurasiatheria</taxon>
        <taxon>Artiodactyla</taxon>
        <taxon>Whippomorpha</taxon>
        <taxon>Cetacea</taxon>
        <taxon>Mysticeti</taxon>
        <taxon>Balaenopteridae</taxon>
        <taxon>Balaenoptera</taxon>
    </lineage>
</organism>
<dbReference type="GO" id="GO:0005886">
    <property type="term" value="C:plasma membrane"/>
    <property type="evidence" value="ECO:0007669"/>
    <property type="project" value="TreeGrafter"/>
</dbReference>
<protein>
    <recommendedName>
        <fullName evidence="8">VWFA domain-containing protein</fullName>
    </recommendedName>
</protein>
<dbReference type="InterPro" id="IPR002035">
    <property type="entry name" value="VWF_A"/>
</dbReference>
<keyword evidence="5" id="KW-0732">Signal</keyword>
<evidence type="ECO:0000256" key="6">
    <source>
        <dbReference type="ARBA" id="ARBA00022989"/>
    </source>
</evidence>
<comment type="subcellular location">
    <subcellularLocation>
        <location evidence="1">Membrane</location>
        <topology evidence="1">Single-pass type I membrane protein</topology>
    </subcellularLocation>
</comment>
<evidence type="ECO:0000256" key="3">
    <source>
        <dbReference type="ARBA" id="ARBA00022692"/>
    </source>
</evidence>
<dbReference type="GO" id="GO:0009986">
    <property type="term" value="C:cell surface"/>
    <property type="evidence" value="ECO:0007669"/>
    <property type="project" value="TreeGrafter"/>
</dbReference>